<evidence type="ECO:0000313" key="4">
    <source>
        <dbReference type="Proteomes" id="UP001168877"/>
    </source>
</evidence>
<keyword evidence="2" id="KW-0378">Hydrolase</keyword>
<protein>
    <submittedName>
        <fullName evidence="3">Uncharacterized protein</fullName>
    </submittedName>
</protein>
<dbReference type="GO" id="GO:0003676">
    <property type="term" value="F:nucleic acid binding"/>
    <property type="evidence" value="ECO:0007669"/>
    <property type="project" value="InterPro"/>
</dbReference>
<dbReference type="InterPro" id="IPR012337">
    <property type="entry name" value="RNaseH-like_sf"/>
</dbReference>
<evidence type="ECO:0000256" key="2">
    <source>
        <dbReference type="ARBA" id="ARBA00022801"/>
    </source>
</evidence>
<dbReference type="GO" id="GO:0005634">
    <property type="term" value="C:nucleus"/>
    <property type="evidence" value="ECO:0007669"/>
    <property type="project" value="TreeGrafter"/>
</dbReference>
<dbReference type="Gene3D" id="3.30.420.10">
    <property type="entry name" value="Ribonuclease H-like superfamily/Ribonuclease H"/>
    <property type="match status" value="1"/>
</dbReference>
<dbReference type="SUPFAM" id="SSF53098">
    <property type="entry name" value="Ribonuclease H-like"/>
    <property type="match status" value="1"/>
</dbReference>
<accession>A0AA39W4N2</accession>
<keyword evidence="1" id="KW-0540">Nuclease</keyword>
<dbReference type="GO" id="GO:0008408">
    <property type="term" value="F:3'-5' exonuclease activity"/>
    <property type="evidence" value="ECO:0007669"/>
    <property type="project" value="TreeGrafter"/>
</dbReference>
<reference evidence="3" key="2">
    <citation type="submission" date="2023-06" db="EMBL/GenBank/DDBJ databases">
        <authorList>
            <person name="Swenson N.G."/>
            <person name="Wegrzyn J.L."/>
            <person name="Mcevoy S.L."/>
        </authorList>
    </citation>
    <scope>NUCLEOTIDE SEQUENCE</scope>
    <source>
        <strain evidence="3">NS2018</strain>
        <tissue evidence="3">Leaf</tissue>
    </source>
</reference>
<proteinExistence type="predicted"/>
<organism evidence="3 4">
    <name type="scientific">Acer saccharum</name>
    <name type="common">Sugar maple</name>
    <dbReference type="NCBI Taxonomy" id="4024"/>
    <lineage>
        <taxon>Eukaryota</taxon>
        <taxon>Viridiplantae</taxon>
        <taxon>Streptophyta</taxon>
        <taxon>Embryophyta</taxon>
        <taxon>Tracheophyta</taxon>
        <taxon>Spermatophyta</taxon>
        <taxon>Magnoliopsida</taxon>
        <taxon>eudicotyledons</taxon>
        <taxon>Gunneridae</taxon>
        <taxon>Pentapetalae</taxon>
        <taxon>rosids</taxon>
        <taxon>malvids</taxon>
        <taxon>Sapindales</taxon>
        <taxon>Sapindaceae</taxon>
        <taxon>Hippocastanoideae</taxon>
        <taxon>Acereae</taxon>
        <taxon>Acer</taxon>
    </lineage>
</organism>
<sequence length="376" mass="41200">MKPLLILKLQNEGCPVLGIDFKVNSCDNKIELLILCGVNHCLLIKLPNIHSYPRSLAKVLSDRNLCFVGIGIRDKIPGLTLESVYWKSDDGKPLSFYKSAIVEVCDLAAKVLKKPKLCKCGLAELDKEVRINSTVASTASSTSSCPVTDSKVTEEIASLPDSKVNVEIANLPDLKVKVEKASLPEMIECIPDWKAVAFSDEEIKFEYGINLRIHVVLIIIAIPMKYLSKIGTYEVDFQGAKVKAILVTNEAILEAKIAELRSSLQRQKCSVVGIDFKLYTGKKAELMILCSLNVCLIIKLAKIHSTPYNLCVCFVGNGIRDKLPSLTLVNELCGLAELNKEVRINTVDSTTASSSSCLLPPVSKVKVEKANLPVNL</sequence>
<evidence type="ECO:0000256" key="1">
    <source>
        <dbReference type="ARBA" id="ARBA00022722"/>
    </source>
</evidence>
<comment type="caution">
    <text evidence="3">The sequence shown here is derived from an EMBL/GenBank/DDBJ whole genome shotgun (WGS) entry which is preliminary data.</text>
</comment>
<dbReference type="InterPro" id="IPR036397">
    <property type="entry name" value="RNaseH_sf"/>
</dbReference>
<name>A0AA39W4N2_ACESA</name>
<dbReference type="PANTHER" id="PTHR13620">
    <property type="entry name" value="3-5 EXONUCLEASE"/>
    <property type="match status" value="1"/>
</dbReference>
<evidence type="ECO:0000313" key="3">
    <source>
        <dbReference type="EMBL" id="KAK0602263.1"/>
    </source>
</evidence>
<keyword evidence="4" id="KW-1185">Reference proteome</keyword>
<dbReference type="GO" id="GO:0005737">
    <property type="term" value="C:cytoplasm"/>
    <property type="evidence" value="ECO:0007669"/>
    <property type="project" value="TreeGrafter"/>
</dbReference>
<dbReference type="AlphaFoldDB" id="A0AA39W4N2"/>
<dbReference type="PANTHER" id="PTHR13620:SF121">
    <property type="entry name" value="EMB|CAB82946.1-RELATED"/>
    <property type="match status" value="1"/>
</dbReference>
<dbReference type="Proteomes" id="UP001168877">
    <property type="component" value="Unassembled WGS sequence"/>
</dbReference>
<dbReference type="InterPro" id="IPR051132">
    <property type="entry name" value="3-5_Exonuclease_domain"/>
</dbReference>
<reference evidence="3" key="1">
    <citation type="journal article" date="2022" name="Plant J.">
        <title>Strategies of tolerance reflected in two North American maple genomes.</title>
        <authorList>
            <person name="McEvoy S.L."/>
            <person name="Sezen U.U."/>
            <person name="Trouern-Trend A."/>
            <person name="McMahon S.M."/>
            <person name="Schaberg P.G."/>
            <person name="Yang J."/>
            <person name="Wegrzyn J.L."/>
            <person name="Swenson N.G."/>
        </authorList>
    </citation>
    <scope>NUCLEOTIDE SEQUENCE</scope>
    <source>
        <strain evidence="3">NS2018</strain>
    </source>
</reference>
<dbReference type="EMBL" id="JAUESC010000003">
    <property type="protein sequence ID" value="KAK0602263.1"/>
    <property type="molecule type" value="Genomic_DNA"/>
</dbReference>
<gene>
    <name evidence="3" type="ORF">LWI29_031860</name>
</gene>